<dbReference type="Gene3D" id="6.10.250.690">
    <property type="match status" value="1"/>
</dbReference>
<evidence type="ECO:0000259" key="9">
    <source>
        <dbReference type="PROSITE" id="PS51755"/>
    </source>
</evidence>
<dbReference type="CDD" id="cd00383">
    <property type="entry name" value="trans_reg_C"/>
    <property type="match status" value="1"/>
</dbReference>
<dbReference type="AlphaFoldDB" id="A0A0F5K3K5"/>
<evidence type="ECO:0000256" key="2">
    <source>
        <dbReference type="ARBA" id="ARBA00023012"/>
    </source>
</evidence>
<sequence>MNNHVLIVDDDPVVRDLIRDYLQQRGFAVSVLHHGAGLRRRIEQERPTIVVLDVMMPDVDGITALRELRASGDDIPVLFLSARSDAIDRIIGLELGADDYLPKPFDPQELVARIRTILRRRGAAPPGLPESRPPYRFGPFEVDFAARELRRDGERLPLCESEFATLQVFVRNAMTVMKRSRLSELLHGQSDGVRDRNLDVSIWRLRRVIESDPSEPSYIQTVWGKGYIFVPDRELGAAEHLPH</sequence>
<evidence type="ECO:0000256" key="6">
    <source>
        <dbReference type="PROSITE-ProRule" id="PRU00169"/>
    </source>
</evidence>
<evidence type="ECO:0000313" key="11">
    <source>
        <dbReference type="Proteomes" id="UP000033618"/>
    </source>
</evidence>
<keyword evidence="5" id="KW-0804">Transcription</keyword>
<dbReference type="OrthoDB" id="9127546at2"/>
<dbReference type="Gene3D" id="3.40.50.2300">
    <property type="match status" value="1"/>
</dbReference>
<keyword evidence="3" id="KW-0805">Transcription regulation</keyword>
<dbReference type="InterPro" id="IPR001867">
    <property type="entry name" value="OmpR/PhoB-type_DNA-bd"/>
</dbReference>
<proteinExistence type="predicted"/>
<keyword evidence="1 6" id="KW-0597">Phosphoprotein</keyword>
<dbReference type="InterPro" id="IPR039420">
    <property type="entry name" value="WalR-like"/>
</dbReference>
<evidence type="ECO:0000256" key="7">
    <source>
        <dbReference type="PROSITE-ProRule" id="PRU01091"/>
    </source>
</evidence>
<dbReference type="GO" id="GO:0000976">
    <property type="term" value="F:transcription cis-regulatory region binding"/>
    <property type="evidence" value="ECO:0007669"/>
    <property type="project" value="TreeGrafter"/>
</dbReference>
<dbReference type="PROSITE" id="PS50110">
    <property type="entry name" value="RESPONSE_REGULATORY"/>
    <property type="match status" value="1"/>
</dbReference>
<dbReference type="GO" id="GO:0000156">
    <property type="term" value="F:phosphorelay response regulator activity"/>
    <property type="evidence" value="ECO:0007669"/>
    <property type="project" value="TreeGrafter"/>
</dbReference>
<dbReference type="InterPro" id="IPR036388">
    <property type="entry name" value="WH-like_DNA-bd_sf"/>
</dbReference>
<reference evidence="10 11" key="1">
    <citation type="submission" date="2015-03" db="EMBL/GenBank/DDBJ databases">
        <title>Draft Genome Sequence of Burkholderia andropogonis type strain ICMP2807, isolated from Sorghum bicolor.</title>
        <authorList>
            <person name="Lopes-Santos L."/>
            <person name="Castro D.B."/>
            <person name="Ottoboni L.M."/>
            <person name="Park D."/>
            <person name="Weirc B.S."/>
            <person name="Destefano S.A."/>
        </authorList>
    </citation>
    <scope>NUCLEOTIDE SEQUENCE [LARGE SCALE GENOMIC DNA]</scope>
    <source>
        <strain evidence="10 11">ICMP2807</strain>
    </source>
</reference>
<dbReference type="InterPro" id="IPR001789">
    <property type="entry name" value="Sig_transdc_resp-reg_receiver"/>
</dbReference>
<dbReference type="EMBL" id="LAQU01000003">
    <property type="protein sequence ID" value="KKB64668.1"/>
    <property type="molecule type" value="Genomic_DNA"/>
</dbReference>
<dbReference type="Proteomes" id="UP000033618">
    <property type="component" value="Unassembled WGS sequence"/>
</dbReference>
<evidence type="ECO:0000256" key="4">
    <source>
        <dbReference type="ARBA" id="ARBA00023125"/>
    </source>
</evidence>
<organism evidence="10 11">
    <name type="scientific">Robbsia andropogonis</name>
    <dbReference type="NCBI Taxonomy" id="28092"/>
    <lineage>
        <taxon>Bacteria</taxon>
        <taxon>Pseudomonadati</taxon>
        <taxon>Pseudomonadota</taxon>
        <taxon>Betaproteobacteria</taxon>
        <taxon>Burkholderiales</taxon>
        <taxon>Burkholderiaceae</taxon>
        <taxon>Robbsia</taxon>
    </lineage>
</organism>
<keyword evidence="11" id="KW-1185">Reference proteome</keyword>
<dbReference type="InterPro" id="IPR011006">
    <property type="entry name" value="CheY-like_superfamily"/>
</dbReference>
<evidence type="ECO:0000256" key="5">
    <source>
        <dbReference type="ARBA" id="ARBA00023163"/>
    </source>
</evidence>
<dbReference type="Pfam" id="PF00486">
    <property type="entry name" value="Trans_reg_C"/>
    <property type="match status" value="1"/>
</dbReference>
<dbReference type="PANTHER" id="PTHR48111">
    <property type="entry name" value="REGULATOR OF RPOS"/>
    <property type="match status" value="1"/>
</dbReference>
<feature type="DNA-binding region" description="OmpR/PhoB-type" evidence="7">
    <location>
        <begin position="132"/>
        <end position="231"/>
    </location>
</feature>
<dbReference type="Gene3D" id="1.10.10.10">
    <property type="entry name" value="Winged helix-like DNA-binding domain superfamily/Winged helix DNA-binding domain"/>
    <property type="match status" value="1"/>
</dbReference>
<dbReference type="Pfam" id="PF00072">
    <property type="entry name" value="Response_reg"/>
    <property type="match status" value="1"/>
</dbReference>
<evidence type="ECO:0000313" key="10">
    <source>
        <dbReference type="EMBL" id="KKB64668.1"/>
    </source>
</evidence>
<dbReference type="GO" id="GO:0032993">
    <property type="term" value="C:protein-DNA complex"/>
    <property type="evidence" value="ECO:0007669"/>
    <property type="project" value="TreeGrafter"/>
</dbReference>
<dbReference type="RefSeq" id="WP_024903525.1">
    <property type="nucleotide sequence ID" value="NZ_CADFGU010000005.1"/>
</dbReference>
<dbReference type="PANTHER" id="PTHR48111:SF4">
    <property type="entry name" value="DNA-BINDING DUAL TRANSCRIPTIONAL REGULATOR OMPR"/>
    <property type="match status" value="1"/>
</dbReference>
<protein>
    <submittedName>
        <fullName evidence="10">Osmolarity response regulator</fullName>
    </submittedName>
</protein>
<dbReference type="SUPFAM" id="SSF52172">
    <property type="entry name" value="CheY-like"/>
    <property type="match status" value="1"/>
</dbReference>
<accession>A0A0F5K3K5</accession>
<comment type="caution">
    <text evidence="10">The sequence shown here is derived from an EMBL/GenBank/DDBJ whole genome shotgun (WGS) entry which is preliminary data.</text>
</comment>
<keyword evidence="4 7" id="KW-0238">DNA-binding</keyword>
<feature type="domain" description="Response regulatory" evidence="8">
    <location>
        <begin position="4"/>
        <end position="118"/>
    </location>
</feature>
<evidence type="ECO:0000259" key="8">
    <source>
        <dbReference type="PROSITE" id="PS50110"/>
    </source>
</evidence>
<dbReference type="GO" id="GO:0005829">
    <property type="term" value="C:cytosol"/>
    <property type="evidence" value="ECO:0007669"/>
    <property type="project" value="TreeGrafter"/>
</dbReference>
<dbReference type="SMART" id="SM00448">
    <property type="entry name" value="REC"/>
    <property type="match status" value="1"/>
</dbReference>
<keyword evidence="2" id="KW-0902">Two-component regulatory system</keyword>
<dbReference type="STRING" id="28092.WM40_04465"/>
<feature type="domain" description="OmpR/PhoB-type" evidence="9">
    <location>
        <begin position="132"/>
        <end position="231"/>
    </location>
</feature>
<evidence type="ECO:0000256" key="1">
    <source>
        <dbReference type="ARBA" id="ARBA00022553"/>
    </source>
</evidence>
<dbReference type="SUPFAM" id="SSF46894">
    <property type="entry name" value="C-terminal effector domain of the bipartite response regulators"/>
    <property type="match status" value="1"/>
</dbReference>
<dbReference type="PROSITE" id="PS51755">
    <property type="entry name" value="OMPR_PHOB"/>
    <property type="match status" value="1"/>
</dbReference>
<name>A0A0F5K3K5_9BURK</name>
<dbReference type="PATRIC" id="fig|28092.6.peg.1060"/>
<dbReference type="GO" id="GO:0006355">
    <property type="term" value="P:regulation of DNA-templated transcription"/>
    <property type="evidence" value="ECO:0007669"/>
    <property type="project" value="InterPro"/>
</dbReference>
<gene>
    <name evidence="10" type="primary">ompR</name>
    <name evidence="10" type="ORF">WM40_04465</name>
</gene>
<feature type="modified residue" description="4-aspartylphosphate" evidence="6">
    <location>
        <position position="53"/>
    </location>
</feature>
<dbReference type="SMART" id="SM00862">
    <property type="entry name" value="Trans_reg_C"/>
    <property type="match status" value="1"/>
</dbReference>
<evidence type="ECO:0000256" key="3">
    <source>
        <dbReference type="ARBA" id="ARBA00023015"/>
    </source>
</evidence>
<dbReference type="InterPro" id="IPR016032">
    <property type="entry name" value="Sig_transdc_resp-reg_C-effctor"/>
</dbReference>